<keyword evidence="1" id="KW-1133">Transmembrane helix</keyword>
<dbReference type="Gramene" id="TraesCLE_scaffold_005779_01G000100.1">
    <property type="protein sequence ID" value="TraesCLE_scaffold_005779_01G000100.1"/>
    <property type="gene ID" value="TraesCLE_scaffold_005779_01G000100"/>
</dbReference>
<keyword evidence="1" id="KW-0812">Transmembrane</keyword>
<dbReference type="EnsemblPlants" id="TraesCS7B02G242000.1">
    <property type="protein sequence ID" value="TraesCS7B02G242000.1.cds1"/>
    <property type="gene ID" value="TraesCS7B02G242000"/>
</dbReference>
<dbReference type="Gramene" id="TraesLDM7B03G04166690.1">
    <property type="protein sequence ID" value="TraesLDM7B03G04166690.1.CDS1"/>
    <property type="gene ID" value="TraesLDM7B03G04166690"/>
</dbReference>
<evidence type="ECO:0000256" key="1">
    <source>
        <dbReference type="SAM" id="Phobius"/>
    </source>
</evidence>
<dbReference type="Proteomes" id="UP000019116">
    <property type="component" value="Chromosome 7B"/>
</dbReference>
<sequence length="239" mass="25772">MPRGTVSVGRPTSTALPVVSAGTVGTGGIVGMVIVVAARAVPQRAPATASPPSRPCFFLLTPRHPRRPPINEATCLAPARQDEQLSSFTNLVRAWKLVVAVSCVLRAPSSSASSGLWHAAAGVGDAVMQSHQVSPKMSFDGRPKEHAHVTRRVAAEDTPDIVDAFRRAAGNAIDAGLPVRAWELVASNCFRVTKPNSLFHFCNQITTVTCHGRLRQYRAPRHHRLLCQSRRRPALDVIM</sequence>
<reference evidence="2" key="1">
    <citation type="submission" date="2018-08" db="EMBL/GenBank/DDBJ databases">
        <authorList>
            <person name="Rossello M."/>
        </authorList>
    </citation>
    <scope>NUCLEOTIDE SEQUENCE [LARGE SCALE GENOMIC DNA]</scope>
    <source>
        <strain evidence="2">cv. Chinese Spring</strain>
    </source>
</reference>
<dbReference type="Gramene" id="TraesRN7B0100676200.1">
    <property type="protein sequence ID" value="TraesRN7B0100676200.1"/>
    <property type="gene ID" value="TraesRN7B0100676200"/>
</dbReference>
<evidence type="ECO:0000313" key="3">
    <source>
        <dbReference type="Proteomes" id="UP000019116"/>
    </source>
</evidence>
<dbReference type="Gramene" id="TraesCS7B03G0672700.1">
    <property type="protein sequence ID" value="TraesCS7B03G0672700.1.CDS1"/>
    <property type="gene ID" value="TraesCS7B03G0672700"/>
</dbReference>
<dbReference type="Gramene" id="TraesJUL7B03G04202340.1">
    <property type="protein sequence ID" value="TraesJUL7B03G04202340.1.CDS1"/>
    <property type="gene ID" value="TraesJUL7B03G04202340"/>
</dbReference>
<dbReference type="Gramene" id="TraesNOR7B03G04209520.1">
    <property type="protein sequence ID" value="TraesNOR7B03G04209520.1.CDS1"/>
    <property type="gene ID" value="TraesNOR7B03G04209520"/>
</dbReference>
<evidence type="ECO:0000313" key="2">
    <source>
        <dbReference type="EnsemblPlants" id="TraesCS7B02G242000.1.cds1"/>
    </source>
</evidence>
<keyword evidence="1" id="KW-0472">Membrane</keyword>
<protein>
    <submittedName>
        <fullName evidence="2">Uncharacterized protein</fullName>
    </submittedName>
</protein>
<dbReference type="OrthoDB" id="1663137at2759"/>
<name>A0A3B6SN63_WHEAT</name>
<dbReference type="Gramene" id="TraesCAD_scaffold_000280_01G000300.1">
    <property type="protein sequence ID" value="TraesCAD_scaffold_000280_01G000300.1"/>
    <property type="gene ID" value="TraesCAD_scaffold_000280_01G000300"/>
</dbReference>
<dbReference type="Gramene" id="TraesSTA7B03G04159570.1">
    <property type="protein sequence ID" value="TraesSTA7B03G04159570.1.CDS1"/>
    <property type="gene ID" value="TraesSTA7B03G04159570"/>
</dbReference>
<dbReference type="Gramene" id="TraesCS7B02G242000.1">
    <property type="protein sequence ID" value="TraesCS7B02G242000.1.cds1"/>
    <property type="gene ID" value="TraesCS7B02G242000"/>
</dbReference>
<reference evidence="2" key="2">
    <citation type="submission" date="2018-10" db="UniProtKB">
        <authorList>
            <consortium name="EnsemblPlants"/>
        </authorList>
    </citation>
    <scope>IDENTIFICATION</scope>
</reference>
<dbReference type="STRING" id="4565.A0A3B6SN63"/>
<feature type="transmembrane region" description="Helical" evidence="1">
    <location>
        <begin position="15"/>
        <end position="38"/>
    </location>
</feature>
<accession>A0A3B6SN63</accession>
<dbReference type="Gramene" id="TraesARI7B03G04128610.1">
    <property type="protein sequence ID" value="TraesARI7B03G04128610.1.CDS1"/>
    <property type="gene ID" value="TraesARI7B03G04128610"/>
</dbReference>
<dbReference type="Gramene" id="TraesROB_scaffold_005028_01G000100.1">
    <property type="protein sequence ID" value="TraesROB_scaffold_005028_01G000100.1"/>
    <property type="gene ID" value="TraesROB_scaffold_005028_01G000100"/>
</dbReference>
<dbReference type="Gramene" id="TraesJAG7B03G04145750.1">
    <property type="protein sequence ID" value="TraesJAG7B03G04145750.1.CDS1"/>
    <property type="gene ID" value="TraesJAG7B03G04145750"/>
</dbReference>
<dbReference type="Gramene" id="TraesSYM7B03G04212340.1">
    <property type="protein sequence ID" value="TraesSYM7B03G04212340.1.CDS1"/>
    <property type="gene ID" value="TraesSYM7B03G04212340"/>
</dbReference>
<keyword evidence="3" id="KW-1185">Reference proteome</keyword>
<dbReference type="AlphaFoldDB" id="A0A3B6SN63"/>
<proteinExistence type="predicted"/>
<organism evidence="2">
    <name type="scientific">Triticum aestivum</name>
    <name type="common">Wheat</name>
    <dbReference type="NCBI Taxonomy" id="4565"/>
    <lineage>
        <taxon>Eukaryota</taxon>
        <taxon>Viridiplantae</taxon>
        <taxon>Streptophyta</taxon>
        <taxon>Embryophyta</taxon>
        <taxon>Tracheophyta</taxon>
        <taxon>Spermatophyta</taxon>
        <taxon>Magnoliopsida</taxon>
        <taxon>Liliopsida</taxon>
        <taxon>Poales</taxon>
        <taxon>Poaceae</taxon>
        <taxon>BOP clade</taxon>
        <taxon>Pooideae</taxon>
        <taxon>Triticodae</taxon>
        <taxon>Triticeae</taxon>
        <taxon>Triticinae</taxon>
        <taxon>Triticum</taxon>
    </lineage>
</organism>